<evidence type="ECO:0000313" key="2">
    <source>
        <dbReference type="EMBL" id="KAG2927646.1"/>
    </source>
</evidence>
<name>A0A329SMY5_9STRA</name>
<sequence>MTNFSAPELDALWALVEPAVMITWTQGRGHCRARAHAQVVKRVKMSGQMEAGNAFTNYPHALYVTDVTFQPVYRPSGRFTEQKVYCSAKHKRYGFKIE</sequence>
<accession>A0A329SMY5</accession>
<reference evidence="1" key="2">
    <citation type="submission" date="2018-10" db="EMBL/GenBank/DDBJ databases">
        <title>Effector identification in a new, highly contiguous assembly of the strawberry crown rot pathogen Phytophthora cactorum.</title>
        <authorList>
            <person name="Armitage A.D."/>
            <person name="Nellist C.F."/>
            <person name="Bates H."/>
            <person name="Vickerstaff R.J."/>
            <person name="Harrison R.J."/>
        </authorList>
    </citation>
    <scope>NUCLEOTIDE SEQUENCE</scope>
    <source>
        <strain evidence="1">15-7</strain>
        <strain evidence="2">4032</strain>
    </source>
</reference>
<dbReference type="VEuPathDB" id="FungiDB:PC110_g6780"/>
<dbReference type="EMBL" id="RCMG01000048">
    <property type="protein sequence ID" value="KAG2865968.1"/>
    <property type="molecule type" value="Genomic_DNA"/>
</dbReference>
<comment type="caution">
    <text evidence="3">The sequence shown here is derived from an EMBL/GenBank/DDBJ whole genome shotgun (WGS) entry which is preliminary data.</text>
</comment>
<evidence type="ECO:0000313" key="4">
    <source>
        <dbReference type="Proteomes" id="UP000251314"/>
    </source>
</evidence>
<protein>
    <submittedName>
        <fullName evidence="3">Uncharacterized protein</fullName>
    </submittedName>
</protein>
<reference evidence="3 4" key="1">
    <citation type="submission" date="2018-01" db="EMBL/GenBank/DDBJ databases">
        <title>Draft genome of the strawberry crown rot pathogen Phytophthora cactorum.</title>
        <authorList>
            <person name="Armitage A.D."/>
            <person name="Lysoe E."/>
            <person name="Nellist C.F."/>
            <person name="Harrison R.J."/>
            <person name="Brurberg M.B."/>
        </authorList>
    </citation>
    <scope>NUCLEOTIDE SEQUENCE [LARGE SCALE GENOMIC DNA]</scope>
    <source>
        <strain evidence="3 4">10300</strain>
    </source>
</reference>
<dbReference type="Proteomes" id="UP000735874">
    <property type="component" value="Unassembled WGS sequence"/>
</dbReference>
<evidence type="ECO:0000313" key="3">
    <source>
        <dbReference type="EMBL" id="RAW36942.1"/>
    </source>
</evidence>
<keyword evidence="4" id="KW-1185">Reference proteome</keyword>
<evidence type="ECO:0000313" key="1">
    <source>
        <dbReference type="EMBL" id="KAG2865968.1"/>
    </source>
</evidence>
<dbReference type="AlphaFoldDB" id="A0A329SMY5"/>
<organism evidence="3 4">
    <name type="scientific">Phytophthora cactorum</name>
    <dbReference type="NCBI Taxonomy" id="29920"/>
    <lineage>
        <taxon>Eukaryota</taxon>
        <taxon>Sar</taxon>
        <taxon>Stramenopiles</taxon>
        <taxon>Oomycota</taxon>
        <taxon>Peronosporomycetes</taxon>
        <taxon>Peronosporales</taxon>
        <taxon>Peronosporaceae</taxon>
        <taxon>Phytophthora</taxon>
    </lineage>
</organism>
<proteinExistence type="predicted"/>
<gene>
    <name evidence="3" type="ORF">PC110_g6780</name>
    <name evidence="1" type="ORF">PC113_g3237</name>
    <name evidence="2" type="ORF">PC115_g7481</name>
</gene>
<dbReference type="Proteomes" id="UP000774804">
    <property type="component" value="Unassembled WGS sequence"/>
</dbReference>
<dbReference type="EMBL" id="RCMI01000181">
    <property type="protein sequence ID" value="KAG2927646.1"/>
    <property type="molecule type" value="Genomic_DNA"/>
</dbReference>
<dbReference type="Proteomes" id="UP000251314">
    <property type="component" value="Unassembled WGS sequence"/>
</dbReference>
<dbReference type="OrthoDB" id="10271680at2759"/>
<dbReference type="EMBL" id="MJFZ01000125">
    <property type="protein sequence ID" value="RAW36942.1"/>
    <property type="molecule type" value="Genomic_DNA"/>
</dbReference>